<dbReference type="SUPFAM" id="SSF51161">
    <property type="entry name" value="Trimeric LpxA-like enzymes"/>
    <property type="match status" value="1"/>
</dbReference>
<dbReference type="GO" id="GO:0016020">
    <property type="term" value="C:membrane"/>
    <property type="evidence" value="ECO:0007669"/>
    <property type="project" value="GOC"/>
</dbReference>
<dbReference type="PANTHER" id="PTHR43378">
    <property type="entry name" value="UDP-3-O-ACYLGLUCOSAMINE N-ACYLTRANSFERASE"/>
    <property type="match status" value="1"/>
</dbReference>
<evidence type="ECO:0000256" key="4">
    <source>
        <dbReference type="ARBA" id="ARBA00022737"/>
    </source>
</evidence>
<proteinExistence type="inferred from homology"/>
<gene>
    <name evidence="7 10" type="primary">lpxD</name>
    <name evidence="10" type="ORF">FEN17_20455</name>
</gene>
<dbReference type="AlphaFoldDB" id="A0A5R9KRX0"/>
<name>A0A5R9KRX0_9BACT</name>
<evidence type="ECO:0000256" key="8">
    <source>
        <dbReference type="SAM" id="MobiDB-lite"/>
    </source>
</evidence>
<reference evidence="10 11" key="1">
    <citation type="submission" date="2019-05" db="EMBL/GenBank/DDBJ databases">
        <authorList>
            <person name="Qu J.-H."/>
        </authorList>
    </citation>
    <scope>NUCLEOTIDE SEQUENCE [LARGE SCALE GENOMIC DNA]</scope>
    <source>
        <strain evidence="10 11">T17</strain>
    </source>
</reference>
<dbReference type="Pfam" id="PF00132">
    <property type="entry name" value="Hexapep"/>
    <property type="match status" value="2"/>
</dbReference>
<keyword evidence="1 7" id="KW-0444">Lipid biosynthesis</keyword>
<keyword evidence="6 7" id="KW-0012">Acyltransferase</keyword>
<dbReference type="InterPro" id="IPR011004">
    <property type="entry name" value="Trimer_LpxA-like_sf"/>
</dbReference>
<dbReference type="Gene3D" id="2.160.10.10">
    <property type="entry name" value="Hexapeptide repeat proteins"/>
    <property type="match status" value="1"/>
</dbReference>
<keyword evidence="2 7" id="KW-0441">Lipid A biosynthesis</keyword>
<dbReference type="PANTHER" id="PTHR43378:SF2">
    <property type="entry name" value="UDP-3-O-ACYLGLUCOSAMINE N-ACYLTRANSFERASE 1, MITOCHONDRIAL-RELATED"/>
    <property type="match status" value="1"/>
</dbReference>
<comment type="catalytic activity">
    <reaction evidence="7">
        <text>a UDP-3-O-[(3R)-3-hydroxyacyl]-alpha-D-glucosamine + a (3R)-hydroxyacyl-[ACP] = a UDP-2-N,3-O-bis[(3R)-3-hydroxyacyl]-alpha-D-glucosamine + holo-[ACP] + H(+)</text>
        <dbReference type="Rhea" id="RHEA:53836"/>
        <dbReference type="Rhea" id="RHEA-COMP:9685"/>
        <dbReference type="Rhea" id="RHEA-COMP:9945"/>
        <dbReference type="ChEBI" id="CHEBI:15378"/>
        <dbReference type="ChEBI" id="CHEBI:64479"/>
        <dbReference type="ChEBI" id="CHEBI:78827"/>
        <dbReference type="ChEBI" id="CHEBI:137740"/>
        <dbReference type="ChEBI" id="CHEBI:137748"/>
        <dbReference type="EC" id="2.3.1.191"/>
    </reaction>
</comment>
<evidence type="ECO:0000256" key="6">
    <source>
        <dbReference type="ARBA" id="ARBA00023315"/>
    </source>
</evidence>
<comment type="function">
    <text evidence="7">Catalyzes the N-acylation of UDP-3-O-acylglucosamine using 3-hydroxyacyl-ACP as the acyl donor. Is involved in the biosynthesis of lipid A, a phosphorylated glycolipid that anchors the lipopolysaccharide to the outer membrane of the cell.</text>
</comment>
<keyword evidence="11" id="KW-1185">Reference proteome</keyword>
<feature type="region of interest" description="Disordered" evidence="8">
    <location>
        <begin position="333"/>
        <end position="352"/>
    </location>
</feature>
<protein>
    <recommendedName>
        <fullName evidence="7">UDP-3-O-acylglucosamine N-acyltransferase</fullName>
        <ecNumber evidence="7">2.3.1.191</ecNumber>
    </recommendedName>
</protein>
<dbReference type="InterPro" id="IPR001451">
    <property type="entry name" value="Hexapep"/>
</dbReference>
<keyword evidence="5 7" id="KW-0443">Lipid metabolism</keyword>
<dbReference type="OrthoDB" id="9784739at2"/>
<evidence type="ECO:0000256" key="2">
    <source>
        <dbReference type="ARBA" id="ARBA00022556"/>
    </source>
</evidence>
<dbReference type="NCBIfam" id="NF002060">
    <property type="entry name" value="PRK00892.1"/>
    <property type="match status" value="1"/>
</dbReference>
<feature type="compositionally biased region" description="Basic and acidic residues" evidence="8">
    <location>
        <begin position="333"/>
        <end position="343"/>
    </location>
</feature>
<evidence type="ECO:0000313" key="10">
    <source>
        <dbReference type="EMBL" id="TLU98963.1"/>
    </source>
</evidence>
<feature type="active site" description="Proton acceptor" evidence="7">
    <location>
        <position position="242"/>
    </location>
</feature>
<dbReference type="Proteomes" id="UP000306402">
    <property type="component" value="Unassembled WGS sequence"/>
</dbReference>
<dbReference type="Pfam" id="PF04613">
    <property type="entry name" value="LpxD"/>
    <property type="match status" value="1"/>
</dbReference>
<evidence type="ECO:0000256" key="5">
    <source>
        <dbReference type="ARBA" id="ARBA00023098"/>
    </source>
</evidence>
<evidence type="ECO:0000313" key="11">
    <source>
        <dbReference type="Proteomes" id="UP000306402"/>
    </source>
</evidence>
<keyword evidence="3 7" id="KW-0808">Transferase</keyword>
<keyword evidence="4 7" id="KW-0677">Repeat</keyword>
<dbReference type="InterPro" id="IPR018357">
    <property type="entry name" value="Hexapep_transf_CS"/>
</dbReference>
<dbReference type="NCBIfam" id="TIGR01853">
    <property type="entry name" value="lipid_A_lpxD"/>
    <property type="match status" value="1"/>
</dbReference>
<accession>A0A5R9KRX0</accession>
<evidence type="ECO:0000259" key="9">
    <source>
        <dbReference type="Pfam" id="PF04613"/>
    </source>
</evidence>
<dbReference type="InterPro" id="IPR007691">
    <property type="entry name" value="LpxD"/>
</dbReference>
<dbReference type="CDD" id="cd03352">
    <property type="entry name" value="LbH_LpxD"/>
    <property type="match status" value="1"/>
</dbReference>
<organism evidence="10 11">
    <name type="scientific">Dyadobacter luticola</name>
    <dbReference type="NCBI Taxonomy" id="1979387"/>
    <lineage>
        <taxon>Bacteria</taxon>
        <taxon>Pseudomonadati</taxon>
        <taxon>Bacteroidota</taxon>
        <taxon>Cytophagia</taxon>
        <taxon>Cytophagales</taxon>
        <taxon>Spirosomataceae</taxon>
        <taxon>Dyadobacter</taxon>
    </lineage>
</organism>
<comment type="caution">
    <text evidence="10">The sequence shown here is derived from an EMBL/GenBank/DDBJ whole genome shotgun (WGS) entry which is preliminary data.</text>
</comment>
<sequence length="352" mass="37734">MKFTVSEIAQMLDGTIVGDEKITINSAAKIEEGQPGCISFLANSKYEAFIYTTQSSAVIVNKDFAPKKEVAATLIYVENAYTAFTILLEEYQKRLSRIKTGVEQPSFIGENSKLGDDCYRGAFSYIGKNCIIGDDVKIYPHAYLGDNVSIGAGSVIHPGVRIYDNTVIGKCCTIFANTVIGGDGFGFAPQSDGSYKTIPQLGNVIIEDDVSIGSNTTIDCATMGSTIIRQGVKIDNLVQIAHNVEIGKNTVIAAQSGISGSTTVGEQCIIAGQVGVVGHITIANNTKIGAQSGLGKSIKKEGLSLSGSPARDLNEHLRSMALVRRLPEMEERLKDLESKHETSDFQEPVKQP</sequence>
<evidence type="ECO:0000256" key="1">
    <source>
        <dbReference type="ARBA" id="ARBA00022516"/>
    </source>
</evidence>
<dbReference type="GO" id="GO:0103118">
    <property type="term" value="F:UDP-3-O-[(3R)-3-hydroxyacyl]-glucosamine N-acyltransferase activity"/>
    <property type="evidence" value="ECO:0007669"/>
    <property type="project" value="UniProtKB-EC"/>
</dbReference>
<dbReference type="GO" id="GO:0009245">
    <property type="term" value="P:lipid A biosynthetic process"/>
    <property type="evidence" value="ECO:0007669"/>
    <property type="project" value="UniProtKB-UniRule"/>
</dbReference>
<feature type="domain" description="UDP-3-O-[3-hydroxymyristoyl] glucosamine N-acyltransferase non-repeat region" evidence="9">
    <location>
        <begin position="22"/>
        <end position="89"/>
    </location>
</feature>
<dbReference type="UniPathway" id="UPA00973"/>
<comment type="subunit">
    <text evidence="7">Homotrimer.</text>
</comment>
<dbReference type="Gene3D" id="3.40.1390.10">
    <property type="entry name" value="MurE/MurF, N-terminal domain"/>
    <property type="match status" value="1"/>
</dbReference>
<dbReference type="GO" id="GO:0016410">
    <property type="term" value="F:N-acyltransferase activity"/>
    <property type="evidence" value="ECO:0007669"/>
    <property type="project" value="InterPro"/>
</dbReference>
<evidence type="ECO:0000256" key="3">
    <source>
        <dbReference type="ARBA" id="ARBA00022679"/>
    </source>
</evidence>
<dbReference type="EMBL" id="VCEJ01000005">
    <property type="protein sequence ID" value="TLU98963.1"/>
    <property type="molecule type" value="Genomic_DNA"/>
</dbReference>
<comment type="pathway">
    <text evidence="7">Bacterial outer membrane biogenesis; LPS lipid A biosynthesis.</text>
</comment>
<dbReference type="InterPro" id="IPR020573">
    <property type="entry name" value="UDP_GlcNAc_AcTrfase_non-rep"/>
</dbReference>
<evidence type="ECO:0000256" key="7">
    <source>
        <dbReference type="HAMAP-Rule" id="MF_00523"/>
    </source>
</evidence>
<dbReference type="HAMAP" id="MF_00523">
    <property type="entry name" value="LpxD"/>
    <property type="match status" value="1"/>
</dbReference>
<dbReference type="PROSITE" id="PS00101">
    <property type="entry name" value="HEXAPEP_TRANSFERASES"/>
    <property type="match status" value="2"/>
</dbReference>
<dbReference type="RefSeq" id="WP_138367253.1">
    <property type="nucleotide sequence ID" value="NZ_VCEJ01000005.1"/>
</dbReference>
<comment type="similarity">
    <text evidence="7">Belongs to the transferase hexapeptide repeat family. LpxD subfamily.</text>
</comment>
<dbReference type="EC" id="2.3.1.191" evidence="7"/>